<dbReference type="AlphaFoldDB" id="A0A7R9P945"/>
<evidence type="ECO:0000313" key="1">
    <source>
        <dbReference type="EMBL" id="CAD7574738.1"/>
    </source>
</evidence>
<gene>
    <name evidence="1" type="ORF">TCMB3V08_LOCUS7344</name>
</gene>
<protein>
    <submittedName>
        <fullName evidence="1">(California timema) hypothetical protein</fullName>
    </submittedName>
</protein>
<dbReference type="EMBL" id="OE182587">
    <property type="protein sequence ID" value="CAD7574738.1"/>
    <property type="molecule type" value="Genomic_DNA"/>
</dbReference>
<sequence length="242" mass="27062">MPSGMEGNVRNGQCFAVFKVGWKGTKFGTTGLRHHLGGTPNNRDCWGGLSSRKFGTTGLRHHLGGTTNNTDCWGGLSSRKFGTTGLRHHLGGTPNNRDCWGVFYRNNFYSSITKVIEELVPSFCLCKLLGHYAAECWSEETAVDWPLSHPPDNQIHVIRIKATMPKYYSICVKMCVTTSTIEDRRKEEDVSFVHWTLSLAAEFPEVVVSRQTMISTPLDVQTHHIHPVPVHVPVEQAQQLEA</sequence>
<accession>A0A7R9P945</accession>
<name>A0A7R9P945_TIMCA</name>
<proteinExistence type="predicted"/>
<organism evidence="1">
    <name type="scientific">Timema californicum</name>
    <name type="common">California timema</name>
    <name type="synonym">Walking stick</name>
    <dbReference type="NCBI Taxonomy" id="61474"/>
    <lineage>
        <taxon>Eukaryota</taxon>
        <taxon>Metazoa</taxon>
        <taxon>Ecdysozoa</taxon>
        <taxon>Arthropoda</taxon>
        <taxon>Hexapoda</taxon>
        <taxon>Insecta</taxon>
        <taxon>Pterygota</taxon>
        <taxon>Neoptera</taxon>
        <taxon>Polyneoptera</taxon>
        <taxon>Phasmatodea</taxon>
        <taxon>Timematodea</taxon>
        <taxon>Timematoidea</taxon>
        <taxon>Timematidae</taxon>
        <taxon>Timema</taxon>
    </lineage>
</organism>
<reference evidence="1" key="1">
    <citation type="submission" date="2020-11" db="EMBL/GenBank/DDBJ databases">
        <authorList>
            <person name="Tran Van P."/>
        </authorList>
    </citation>
    <scope>NUCLEOTIDE SEQUENCE</scope>
</reference>